<evidence type="ECO:0000256" key="16">
    <source>
        <dbReference type="ARBA" id="ARBA00041601"/>
    </source>
</evidence>
<comment type="subcellular location">
    <subcellularLocation>
        <location evidence="2">Secreted</location>
    </subcellularLocation>
</comment>
<dbReference type="SUPFAM" id="SSF52279">
    <property type="entry name" value="Beta-D-glucan exohydrolase, C-terminal domain"/>
    <property type="match status" value="1"/>
</dbReference>
<evidence type="ECO:0000256" key="13">
    <source>
        <dbReference type="ARBA" id="ARBA00024983"/>
    </source>
</evidence>
<dbReference type="InterPro" id="IPR036881">
    <property type="entry name" value="Glyco_hydro_3_C_sf"/>
</dbReference>
<feature type="domain" description="Glycoside hydrolase family 3 C-terminal" evidence="19">
    <location>
        <begin position="257"/>
        <end position="331"/>
    </location>
</feature>
<dbReference type="Pfam" id="PF00933">
    <property type="entry name" value="Glyco_hydro_3"/>
    <property type="match status" value="1"/>
</dbReference>
<dbReference type="InterPro" id="IPR050288">
    <property type="entry name" value="Cellulose_deg_GH3"/>
</dbReference>
<comment type="caution">
    <text evidence="20">The sequence shown here is derived from an EMBL/GenBank/DDBJ whole genome shotgun (WGS) entry which is preliminary data.</text>
</comment>
<dbReference type="InterPro" id="IPR017853">
    <property type="entry name" value="GH"/>
</dbReference>
<keyword evidence="12" id="KW-0624">Polysaccharide degradation</keyword>
<evidence type="ECO:0000256" key="12">
    <source>
        <dbReference type="ARBA" id="ARBA00023326"/>
    </source>
</evidence>
<dbReference type="EC" id="3.2.1.21" evidence="5"/>
<evidence type="ECO:0000256" key="5">
    <source>
        <dbReference type="ARBA" id="ARBA00012744"/>
    </source>
</evidence>
<keyword evidence="8" id="KW-0378">Hydrolase</keyword>
<comment type="function">
    <text evidence="13">Beta-glucosidases are one of a number of cellulolytic enzymes involved in the degradation of cellulosic biomass. Catalyzes the last step releasing glucose from the inhibitory cellobiose.</text>
</comment>
<reference evidence="20 21" key="1">
    <citation type="submission" date="2024-02" db="EMBL/GenBank/DDBJ databases">
        <title>De novo assembly and annotation of 12 fungi associated with fruit tree decline syndrome in Ontario, Canada.</title>
        <authorList>
            <person name="Sulman M."/>
            <person name="Ellouze W."/>
            <person name="Ilyukhin E."/>
        </authorList>
    </citation>
    <scope>NUCLEOTIDE SEQUENCE [LARGE SCALE GENOMIC DNA]</scope>
    <source>
        <strain evidence="20 21">M42-189</strain>
    </source>
</reference>
<dbReference type="Gene3D" id="3.40.50.1700">
    <property type="entry name" value="Glycoside hydrolase family 3 C-terminal domain"/>
    <property type="match status" value="1"/>
</dbReference>
<dbReference type="InterPro" id="IPR001764">
    <property type="entry name" value="Glyco_hydro_3_N"/>
</dbReference>
<keyword evidence="6" id="KW-0964">Secreted</keyword>
<dbReference type="EMBL" id="JAKJXO020000012">
    <property type="protein sequence ID" value="KAL1598039.1"/>
    <property type="molecule type" value="Genomic_DNA"/>
</dbReference>
<dbReference type="Gene3D" id="3.20.20.300">
    <property type="entry name" value="Glycoside hydrolase, family 3, N-terminal domain"/>
    <property type="match status" value="1"/>
</dbReference>
<evidence type="ECO:0000256" key="4">
    <source>
        <dbReference type="ARBA" id="ARBA00005336"/>
    </source>
</evidence>
<evidence type="ECO:0000256" key="9">
    <source>
        <dbReference type="ARBA" id="ARBA00023180"/>
    </source>
</evidence>
<evidence type="ECO:0000256" key="7">
    <source>
        <dbReference type="ARBA" id="ARBA00022729"/>
    </source>
</evidence>
<feature type="domain" description="Glycoside hydrolase family 3 N-terminal" evidence="18">
    <location>
        <begin position="9"/>
        <end position="196"/>
    </location>
</feature>
<evidence type="ECO:0000256" key="2">
    <source>
        <dbReference type="ARBA" id="ARBA00004613"/>
    </source>
</evidence>
<evidence type="ECO:0000259" key="19">
    <source>
        <dbReference type="Pfam" id="PF01915"/>
    </source>
</evidence>
<keyword evidence="7" id="KW-0732">Signal</keyword>
<evidence type="ECO:0000256" key="3">
    <source>
        <dbReference type="ARBA" id="ARBA00004987"/>
    </source>
</evidence>
<dbReference type="Proteomes" id="UP001521785">
    <property type="component" value="Unassembled WGS sequence"/>
</dbReference>
<evidence type="ECO:0000256" key="10">
    <source>
        <dbReference type="ARBA" id="ARBA00023277"/>
    </source>
</evidence>
<dbReference type="PANTHER" id="PTHR42715">
    <property type="entry name" value="BETA-GLUCOSIDASE"/>
    <property type="match status" value="1"/>
</dbReference>
<evidence type="ECO:0000256" key="15">
    <source>
        <dbReference type="ARBA" id="ARBA00041276"/>
    </source>
</evidence>
<comment type="pathway">
    <text evidence="3">Glycan metabolism; cellulose degradation.</text>
</comment>
<keyword evidence="21" id="KW-1185">Reference proteome</keyword>
<keyword evidence="11" id="KW-0326">Glycosidase</keyword>
<dbReference type="Pfam" id="PF01915">
    <property type="entry name" value="Glyco_hydro_3_C"/>
    <property type="match status" value="1"/>
</dbReference>
<evidence type="ECO:0000259" key="18">
    <source>
        <dbReference type="Pfam" id="PF00933"/>
    </source>
</evidence>
<dbReference type="InterPro" id="IPR036962">
    <property type="entry name" value="Glyco_hydro_3_N_sf"/>
</dbReference>
<evidence type="ECO:0000313" key="21">
    <source>
        <dbReference type="Proteomes" id="UP001521785"/>
    </source>
</evidence>
<organism evidence="20 21">
    <name type="scientific">Paraconiothyrium brasiliense</name>
    <dbReference type="NCBI Taxonomy" id="300254"/>
    <lineage>
        <taxon>Eukaryota</taxon>
        <taxon>Fungi</taxon>
        <taxon>Dikarya</taxon>
        <taxon>Ascomycota</taxon>
        <taxon>Pezizomycotina</taxon>
        <taxon>Dothideomycetes</taxon>
        <taxon>Pleosporomycetidae</taxon>
        <taxon>Pleosporales</taxon>
        <taxon>Massarineae</taxon>
        <taxon>Didymosphaeriaceae</taxon>
        <taxon>Paraconiothyrium</taxon>
    </lineage>
</organism>
<evidence type="ECO:0000256" key="14">
    <source>
        <dbReference type="ARBA" id="ARBA00039579"/>
    </source>
</evidence>
<evidence type="ECO:0000256" key="17">
    <source>
        <dbReference type="ARBA" id="ARBA00041808"/>
    </source>
</evidence>
<sequence>MFPSTGPMGRNARGGRNWEGFGPDPYLAGIAMNASVVGIQSVGVQACSKHFVGNEQEKQRTSTNSNGTVTEAISSNIDDRTLHELYVWPFANAIHAGTSGIMCAYNRVNENYSCANSELLQTILKDELAFPGYIVSDWYATHSTESTANSGLDMEMPGNVSSVAGPVYFGETLLEAVTRGDVPESRLDDMAQRVMTPYFLLGQDKNYTSIDPSSGAVFLIYQYGHGSALSSGYPEVEARNVRADHAKIIREVGAAGTVLLKNVNDTLPLQNEKNIGLFGNVVPDPTIGSVYLDIGNNPEGFEMGTVDIGGGSGTVRHTRLVTPLEAIEEHVHSLGGRVQPLFDN</sequence>
<evidence type="ECO:0000256" key="1">
    <source>
        <dbReference type="ARBA" id="ARBA00000448"/>
    </source>
</evidence>
<protein>
    <recommendedName>
        <fullName evidence="14">Probable beta-glucosidase G</fullName>
        <ecNumber evidence="5">3.2.1.21</ecNumber>
    </recommendedName>
    <alternativeName>
        <fullName evidence="15">Beta-D-glucoside glucohydrolase G</fullName>
    </alternativeName>
    <alternativeName>
        <fullName evidence="16">Cellobiase G</fullName>
    </alternativeName>
    <alternativeName>
        <fullName evidence="17">Gentiobiase G</fullName>
    </alternativeName>
</protein>
<evidence type="ECO:0000256" key="8">
    <source>
        <dbReference type="ARBA" id="ARBA00022801"/>
    </source>
</evidence>
<dbReference type="PRINTS" id="PR00133">
    <property type="entry name" value="GLHYDRLASE3"/>
</dbReference>
<dbReference type="SUPFAM" id="SSF51445">
    <property type="entry name" value="(Trans)glycosidases"/>
    <property type="match status" value="1"/>
</dbReference>
<evidence type="ECO:0000313" key="20">
    <source>
        <dbReference type="EMBL" id="KAL1598039.1"/>
    </source>
</evidence>
<evidence type="ECO:0000256" key="6">
    <source>
        <dbReference type="ARBA" id="ARBA00022525"/>
    </source>
</evidence>
<keyword evidence="10" id="KW-0119">Carbohydrate metabolism</keyword>
<accession>A0ABR3R0U5</accession>
<dbReference type="InterPro" id="IPR002772">
    <property type="entry name" value="Glyco_hydro_3_C"/>
</dbReference>
<name>A0ABR3R0U5_9PLEO</name>
<evidence type="ECO:0000256" key="11">
    <source>
        <dbReference type="ARBA" id="ARBA00023295"/>
    </source>
</evidence>
<dbReference type="PANTHER" id="PTHR42715:SF12">
    <property type="entry name" value="BETA-GLUCOSIDASE G-RELATED"/>
    <property type="match status" value="1"/>
</dbReference>
<comment type="catalytic activity">
    <reaction evidence="1">
        <text>Hydrolysis of terminal, non-reducing beta-D-glucosyl residues with release of beta-D-glucose.</text>
        <dbReference type="EC" id="3.2.1.21"/>
    </reaction>
</comment>
<gene>
    <name evidence="20" type="ORF">SLS60_008527</name>
</gene>
<comment type="similarity">
    <text evidence="4">Belongs to the glycosyl hydrolase 3 family.</text>
</comment>
<keyword evidence="9" id="KW-0325">Glycoprotein</keyword>
<proteinExistence type="inferred from homology"/>